<proteinExistence type="predicted"/>
<organism evidence="1 2">
    <name type="scientific">Paenibacillus woosongensis</name>
    <dbReference type="NCBI Taxonomy" id="307580"/>
    <lineage>
        <taxon>Bacteria</taxon>
        <taxon>Bacillati</taxon>
        <taxon>Bacillota</taxon>
        <taxon>Bacilli</taxon>
        <taxon>Bacillales</taxon>
        <taxon>Paenibacillaceae</taxon>
        <taxon>Paenibacillus</taxon>
    </lineage>
</organism>
<protein>
    <submittedName>
        <fullName evidence="1">Uncharacterized protein</fullName>
    </submittedName>
</protein>
<keyword evidence="2" id="KW-1185">Reference proteome</keyword>
<dbReference type="EMBL" id="BOSM01000013">
    <property type="protein sequence ID" value="GIP60976.1"/>
    <property type="molecule type" value="Genomic_DNA"/>
</dbReference>
<sequence>MLKTLRSLFANRCPQCQRTIQSRQDSLHVLKYCPQGHYKEETYATLGVRIVYDSK</sequence>
<gene>
    <name evidence="1" type="ORF">J15TS10_47900</name>
</gene>
<dbReference type="Proteomes" id="UP000681290">
    <property type="component" value="Unassembled WGS sequence"/>
</dbReference>
<accession>A0ABQ4MYK0</accession>
<name>A0ABQ4MYK0_9BACL</name>
<evidence type="ECO:0000313" key="1">
    <source>
        <dbReference type="EMBL" id="GIP60976.1"/>
    </source>
</evidence>
<evidence type="ECO:0000313" key="2">
    <source>
        <dbReference type="Proteomes" id="UP000681290"/>
    </source>
</evidence>
<comment type="caution">
    <text evidence="1">The sequence shown here is derived from an EMBL/GenBank/DDBJ whole genome shotgun (WGS) entry which is preliminary data.</text>
</comment>
<reference evidence="1 2" key="1">
    <citation type="submission" date="2021-03" db="EMBL/GenBank/DDBJ databases">
        <title>Antimicrobial resistance genes in bacteria isolated from Japanese honey, and their potential for conferring macrolide and lincosamide resistance in the American foulbrood pathogen Paenibacillus larvae.</title>
        <authorList>
            <person name="Okamoto M."/>
            <person name="Kumagai M."/>
            <person name="Kanamori H."/>
            <person name="Takamatsu D."/>
        </authorList>
    </citation>
    <scope>NUCLEOTIDE SEQUENCE [LARGE SCALE GENOMIC DNA]</scope>
    <source>
        <strain evidence="1 2">J15TS10</strain>
    </source>
</reference>